<reference evidence="3" key="2">
    <citation type="submission" date="2015-01" db="EMBL/GenBank/DDBJ databases">
        <title>Evolutionary Origins and Diversification of the Mycorrhizal Mutualists.</title>
        <authorList>
            <consortium name="DOE Joint Genome Institute"/>
            <consortium name="Mycorrhizal Genomics Consortium"/>
            <person name="Kohler A."/>
            <person name="Kuo A."/>
            <person name="Nagy L.G."/>
            <person name="Floudas D."/>
            <person name="Copeland A."/>
            <person name="Barry K.W."/>
            <person name="Cichocki N."/>
            <person name="Veneault-Fourrey C."/>
            <person name="LaButti K."/>
            <person name="Lindquist E.A."/>
            <person name="Lipzen A."/>
            <person name="Lundell T."/>
            <person name="Morin E."/>
            <person name="Murat C."/>
            <person name="Riley R."/>
            <person name="Ohm R."/>
            <person name="Sun H."/>
            <person name="Tunlid A."/>
            <person name="Henrissat B."/>
            <person name="Grigoriev I.V."/>
            <person name="Hibbett D.S."/>
            <person name="Martin F."/>
        </authorList>
    </citation>
    <scope>NUCLEOTIDE SEQUENCE [LARGE SCALE GENOMIC DNA]</scope>
    <source>
        <strain evidence="3">Ve08.2h10</strain>
    </source>
</reference>
<evidence type="ECO:0000313" key="3">
    <source>
        <dbReference type="Proteomes" id="UP000054538"/>
    </source>
</evidence>
<reference evidence="2 3" key="1">
    <citation type="submission" date="2014-04" db="EMBL/GenBank/DDBJ databases">
        <authorList>
            <consortium name="DOE Joint Genome Institute"/>
            <person name="Kuo A."/>
            <person name="Kohler A."/>
            <person name="Jargeat P."/>
            <person name="Nagy L.G."/>
            <person name="Floudas D."/>
            <person name="Copeland A."/>
            <person name="Barry K.W."/>
            <person name="Cichocki N."/>
            <person name="Veneault-Fourrey C."/>
            <person name="LaButti K."/>
            <person name="Lindquist E.A."/>
            <person name="Lipzen A."/>
            <person name="Lundell T."/>
            <person name="Morin E."/>
            <person name="Murat C."/>
            <person name="Sun H."/>
            <person name="Tunlid A."/>
            <person name="Henrissat B."/>
            <person name="Grigoriev I.V."/>
            <person name="Hibbett D.S."/>
            <person name="Martin F."/>
            <person name="Nordberg H.P."/>
            <person name="Cantor M.N."/>
            <person name="Hua S.X."/>
        </authorList>
    </citation>
    <scope>NUCLEOTIDE SEQUENCE [LARGE SCALE GENOMIC DNA]</scope>
    <source>
        <strain evidence="2 3">Ve08.2h10</strain>
    </source>
</reference>
<dbReference type="Proteomes" id="UP000054538">
    <property type="component" value="Unassembled WGS sequence"/>
</dbReference>
<feature type="chain" id="PRO_5002208777" evidence="1">
    <location>
        <begin position="28"/>
        <end position="127"/>
    </location>
</feature>
<proteinExistence type="predicted"/>
<dbReference type="InParanoid" id="A0A0D0E3T7"/>
<dbReference type="AlphaFoldDB" id="A0A0D0E3T7"/>
<protein>
    <submittedName>
        <fullName evidence="2">Uncharacterized protein</fullName>
    </submittedName>
</protein>
<evidence type="ECO:0000313" key="2">
    <source>
        <dbReference type="EMBL" id="KIK91785.1"/>
    </source>
</evidence>
<evidence type="ECO:0000256" key="1">
    <source>
        <dbReference type="SAM" id="SignalP"/>
    </source>
</evidence>
<organism evidence="2 3">
    <name type="scientific">Paxillus rubicundulus Ve08.2h10</name>
    <dbReference type="NCBI Taxonomy" id="930991"/>
    <lineage>
        <taxon>Eukaryota</taxon>
        <taxon>Fungi</taxon>
        <taxon>Dikarya</taxon>
        <taxon>Basidiomycota</taxon>
        <taxon>Agaricomycotina</taxon>
        <taxon>Agaricomycetes</taxon>
        <taxon>Agaricomycetidae</taxon>
        <taxon>Boletales</taxon>
        <taxon>Paxilineae</taxon>
        <taxon>Paxillaceae</taxon>
        <taxon>Paxillus</taxon>
    </lineage>
</organism>
<dbReference type="OrthoDB" id="2690583at2759"/>
<keyword evidence="1" id="KW-0732">Signal</keyword>
<dbReference type="HOGENOM" id="CLU_1971263_0_0_1"/>
<dbReference type="EMBL" id="KN825348">
    <property type="protein sequence ID" value="KIK91785.1"/>
    <property type="molecule type" value="Genomic_DNA"/>
</dbReference>
<accession>A0A0D0E3T7</accession>
<keyword evidence="3" id="KW-1185">Reference proteome</keyword>
<gene>
    <name evidence="2" type="ORF">PAXRUDRAFT_26922</name>
</gene>
<sequence length="127" mass="14658">MFALLCQFSVSLLCISLLCQFKYVCTSSQWLKFPVYVGVTGGFKHFETGSTQGPPIIAITGRTYHLLRDTEYMDHSIHWFLYDEHMQETKVQQFGAHAVIIQAINDNLKVINPYANHLRNFQLTSRQ</sequence>
<dbReference type="STRING" id="930991.A0A0D0E3T7"/>
<name>A0A0D0E3T7_9AGAM</name>
<feature type="signal peptide" evidence="1">
    <location>
        <begin position="1"/>
        <end position="27"/>
    </location>
</feature>